<dbReference type="GO" id="GO:0046983">
    <property type="term" value="F:protein dimerization activity"/>
    <property type="evidence" value="ECO:0007669"/>
    <property type="project" value="InterPro"/>
</dbReference>
<reference evidence="2 3" key="1">
    <citation type="submission" date="2020-08" db="EMBL/GenBank/DDBJ databases">
        <title>Plant Genome Project.</title>
        <authorList>
            <person name="Zhang R.-G."/>
        </authorList>
    </citation>
    <scope>NUCLEOTIDE SEQUENCE [LARGE SCALE GENOMIC DNA]</scope>
    <source>
        <tissue evidence="2">Rhizome</tissue>
    </source>
</reference>
<feature type="domain" description="HAT C-terminal dimerisation" evidence="1">
    <location>
        <begin position="121"/>
        <end position="202"/>
    </location>
</feature>
<dbReference type="EMBL" id="JACMSC010000013">
    <property type="protein sequence ID" value="KAG6493571.1"/>
    <property type="molecule type" value="Genomic_DNA"/>
</dbReference>
<protein>
    <recommendedName>
        <fullName evidence="1">HAT C-terminal dimerisation domain-containing protein</fullName>
    </recommendedName>
</protein>
<accession>A0A8J5FQT7</accession>
<dbReference type="InterPro" id="IPR008906">
    <property type="entry name" value="HATC_C_dom"/>
</dbReference>
<dbReference type="SUPFAM" id="SSF53098">
    <property type="entry name" value="Ribonuclease H-like"/>
    <property type="match status" value="1"/>
</dbReference>
<evidence type="ECO:0000313" key="2">
    <source>
        <dbReference type="EMBL" id="KAG6493571.1"/>
    </source>
</evidence>
<keyword evidence="3" id="KW-1185">Reference proteome</keyword>
<dbReference type="AlphaFoldDB" id="A0A8J5FQT7"/>
<dbReference type="Pfam" id="PF05699">
    <property type="entry name" value="Dimer_Tnp_hAT"/>
    <property type="match status" value="1"/>
</dbReference>
<dbReference type="PANTHER" id="PTHR23272:SF178">
    <property type="entry name" value="OS01G0698300 PROTEIN"/>
    <property type="match status" value="1"/>
</dbReference>
<evidence type="ECO:0000259" key="1">
    <source>
        <dbReference type="Pfam" id="PF05699"/>
    </source>
</evidence>
<proteinExistence type="predicted"/>
<name>A0A8J5FQT7_ZINOF</name>
<evidence type="ECO:0000313" key="3">
    <source>
        <dbReference type="Proteomes" id="UP000734854"/>
    </source>
</evidence>
<comment type="caution">
    <text evidence="2">The sequence shown here is derived from an EMBL/GenBank/DDBJ whole genome shotgun (WGS) entry which is preliminary data.</text>
</comment>
<sequence length="237" mass="25885">MPVEKIVVLAEEERQVDEIALAEVQVKVVLLPDADEMAKQLNESHGDRCCGGRDETLPTAEATANSSKLQTFYAGNTNGYSGSEYVHGGDCKTSRITLSDTQRGLDRYLKETSSGHPARSDLDMYLEEAVHPSKGSEDNFDILAWWKYNAAKYPVLSMMARDIMGIPISVVSLDSEARTLNQYLSSTDPAIIECLICSRDWIGNETEVSPVDALAIIPSTACLEINGDECMLPAGCD</sequence>
<dbReference type="Proteomes" id="UP000734854">
    <property type="component" value="Unassembled WGS sequence"/>
</dbReference>
<dbReference type="PANTHER" id="PTHR23272">
    <property type="entry name" value="BED FINGER-RELATED"/>
    <property type="match status" value="1"/>
</dbReference>
<dbReference type="InterPro" id="IPR012337">
    <property type="entry name" value="RNaseH-like_sf"/>
</dbReference>
<gene>
    <name evidence="2" type="ORF">ZIOFF_048563</name>
</gene>
<organism evidence="2 3">
    <name type="scientific">Zingiber officinale</name>
    <name type="common">Ginger</name>
    <name type="synonym">Amomum zingiber</name>
    <dbReference type="NCBI Taxonomy" id="94328"/>
    <lineage>
        <taxon>Eukaryota</taxon>
        <taxon>Viridiplantae</taxon>
        <taxon>Streptophyta</taxon>
        <taxon>Embryophyta</taxon>
        <taxon>Tracheophyta</taxon>
        <taxon>Spermatophyta</taxon>
        <taxon>Magnoliopsida</taxon>
        <taxon>Liliopsida</taxon>
        <taxon>Zingiberales</taxon>
        <taxon>Zingiberaceae</taxon>
        <taxon>Zingiber</taxon>
    </lineage>
</organism>